<dbReference type="Gene3D" id="3.90.1320.10">
    <property type="entry name" value="Outer-capsid protein sigma 3, large lobe"/>
    <property type="match status" value="1"/>
</dbReference>
<evidence type="ECO:0000256" key="1">
    <source>
        <dbReference type="SAM" id="SignalP"/>
    </source>
</evidence>
<dbReference type="PROSITE" id="PS52045">
    <property type="entry name" value="NEPROSIN_PEP_CD"/>
    <property type="match status" value="1"/>
</dbReference>
<dbReference type="PANTHER" id="PTHR31589:SF221">
    <property type="entry name" value="LIGASE, PUTATIVE (DUF239)-RELATED"/>
    <property type="match status" value="1"/>
</dbReference>
<dbReference type="Pfam" id="PF14365">
    <property type="entry name" value="Neprosin_AP"/>
    <property type="match status" value="1"/>
</dbReference>
<evidence type="ECO:0000313" key="4">
    <source>
        <dbReference type="Proteomes" id="UP001159364"/>
    </source>
</evidence>
<reference evidence="3 4" key="1">
    <citation type="submission" date="2021-09" db="EMBL/GenBank/DDBJ databases">
        <title>Genomic insights and catalytic innovation underlie evolution of tropane alkaloids biosynthesis.</title>
        <authorList>
            <person name="Wang Y.-J."/>
            <person name="Tian T."/>
            <person name="Huang J.-P."/>
            <person name="Huang S.-X."/>
        </authorList>
    </citation>
    <scope>NUCLEOTIDE SEQUENCE [LARGE SCALE GENOMIC DNA]</scope>
    <source>
        <strain evidence="3">KIB-2018</strain>
        <tissue evidence="3">Leaf</tissue>
    </source>
</reference>
<dbReference type="Pfam" id="PF03080">
    <property type="entry name" value="Neprosin"/>
    <property type="match status" value="1"/>
</dbReference>
<sequence length="381" mass="42186">MVGLGHGSCIFFFIILIQVWSFGLADRSSISAKKSLQIDDDGDVIDCVDIYKQPALNHPLLKNHTIQMKPSSLPRGMEATNSTKTFQSRFKNINCPEGTIPILRTKAFNHGPVTPAIPKRIQSKEIIDFTPAANHEFAQAFVYGERYYGARASFNVWAPNVADPGEFSIAEMWVISGDKEKLNSIEAGWQVLTGRNETRFFIYWTRDGYQTTGCYNLECPGFVQVSSRHALGGPLQPVSTYGGDQYEIDVFIYLDKFSGYWWLMLQKELIGYWPGNILTTLAYSSDLITFGGQIINNQYEGHHTTTQMGSGHFSGEGLGKAAYIGHLSYVDASNVLKDAGLLVPDATKPACYDINVSKVEPSNDLGVHVYFGGPGFSNQCP</sequence>
<dbReference type="AlphaFoldDB" id="A0AAV8SV38"/>
<gene>
    <name evidence="3" type="ORF">K2173_024338</name>
</gene>
<dbReference type="PANTHER" id="PTHR31589">
    <property type="entry name" value="PROTEIN, PUTATIVE (DUF239)-RELATED-RELATED"/>
    <property type="match status" value="1"/>
</dbReference>
<feature type="signal peptide" evidence="1">
    <location>
        <begin position="1"/>
        <end position="25"/>
    </location>
</feature>
<evidence type="ECO:0000259" key="2">
    <source>
        <dbReference type="PROSITE" id="PS52045"/>
    </source>
</evidence>
<feature type="chain" id="PRO_5043821306" description="Neprosin PEP catalytic domain-containing protein" evidence="1">
    <location>
        <begin position="26"/>
        <end position="381"/>
    </location>
</feature>
<dbReference type="Proteomes" id="UP001159364">
    <property type="component" value="Linkage Group LG09"/>
</dbReference>
<dbReference type="InterPro" id="IPR053168">
    <property type="entry name" value="Glutamic_endopeptidase"/>
</dbReference>
<keyword evidence="1" id="KW-0732">Signal</keyword>
<evidence type="ECO:0000313" key="3">
    <source>
        <dbReference type="EMBL" id="KAJ8755793.1"/>
    </source>
</evidence>
<organism evidence="3 4">
    <name type="scientific">Erythroxylum novogranatense</name>
    <dbReference type="NCBI Taxonomy" id="1862640"/>
    <lineage>
        <taxon>Eukaryota</taxon>
        <taxon>Viridiplantae</taxon>
        <taxon>Streptophyta</taxon>
        <taxon>Embryophyta</taxon>
        <taxon>Tracheophyta</taxon>
        <taxon>Spermatophyta</taxon>
        <taxon>Magnoliopsida</taxon>
        <taxon>eudicotyledons</taxon>
        <taxon>Gunneridae</taxon>
        <taxon>Pentapetalae</taxon>
        <taxon>rosids</taxon>
        <taxon>fabids</taxon>
        <taxon>Malpighiales</taxon>
        <taxon>Erythroxylaceae</taxon>
        <taxon>Erythroxylum</taxon>
    </lineage>
</organism>
<keyword evidence="4" id="KW-1185">Reference proteome</keyword>
<name>A0AAV8SV38_9ROSI</name>
<dbReference type="InterPro" id="IPR025521">
    <property type="entry name" value="Neprosin_propep"/>
</dbReference>
<protein>
    <recommendedName>
        <fullName evidence="2">Neprosin PEP catalytic domain-containing protein</fullName>
    </recommendedName>
</protein>
<dbReference type="EMBL" id="JAIWQS010000009">
    <property type="protein sequence ID" value="KAJ8755793.1"/>
    <property type="molecule type" value="Genomic_DNA"/>
</dbReference>
<feature type="domain" description="Neprosin PEP catalytic" evidence="2">
    <location>
        <begin position="129"/>
        <end position="381"/>
    </location>
</feature>
<accession>A0AAV8SV38</accession>
<proteinExistence type="predicted"/>
<dbReference type="InterPro" id="IPR004314">
    <property type="entry name" value="Neprosin"/>
</dbReference>
<comment type="caution">
    <text evidence="3">The sequence shown here is derived from an EMBL/GenBank/DDBJ whole genome shotgun (WGS) entry which is preliminary data.</text>
</comment>